<reference evidence="2" key="2">
    <citation type="journal article" date="2015" name="Fish Shellfish Immunol.">
        <title>Early steps in the European eel (Anguilla anguilla)-Vibrio vulnificus interaction in the gills: Role of the RtxA13 toxin.</title>
        <authorList>
            <person name="Callol A."/>
            <person name="Pajuelo D."/>
            <person name="Ebbesson L."/>
            <person name="Teles M."/>
            <person name="MacKenzie S."/>
            <person name="Amaro C."/>
        </authorList>
    </citation>
    <scope>NUCLEOTIDE SEQUENCE</scope>
</reference>
<dbReference type="EMBL" id="GBXM01016292">
    <property type="protein sequence ID" value="JAH92285.1"/>
    <property type="molecule type" value="Transcribed_RNA"/>
</dbReference>
<sequence>MQQKWCNMQYIYAAYMLLMLSNATYMLLMLNNATCMLLMLNNVQSICQRHRYSSRYR</sequence>
<feature type="transmembrane region" description="Helical" evidence="1">
    <location>
        <begin position="12"/>
        <end position="30"/>
    </location>
</feature>
<keyword evidence="1" id="KW-0812">Transmembrane</keyword>
<dbReference type="AlphaFoldDB" id="A0A0E9WRY8"/>
<accession>A0A0E9WRY8</accession>
<evidence type="ECO:0000256" key="1">
    <source>
        <dbReference type="SAM" id="Phobius"/>
    </source>
</evidence>
<keyword evidence="1" id="KW-0472">Membrane</keyword>
<keyword evidence="1" id="KW-1133">Transmembrane helix</keyword>
<proteinExistence type="predicted"/>
<organism evidence="2">
    <name type="scientific">Anguilla anguilla</name>
    <name type="common">European freshwater eel</name>
    <name type="synonym">Muraena anguilla</name>
    <dbReference type="NCBI Taxonomy" id="7936"/>
    <lineage>
        <taxon>Eukaryota</taxon>
        <taxon>Metazoa</taxon>
        <taxon>Chordata</taxon>
        <taxon>Craniata</taxon>
        <taxon>Vertebrata</taxon>
        <taxon>Euteleostomi</taxon>
        <taxon>Actinopterygii</taxon>
        <taxon>Neopterygii</taxon>
        <taxon>Teleostei</taxon>
        <taxon>Anguilliformes</taxon>
        <taxon>Anguillidae</taxon>
        <taxon>Anguilla</taxon>
    </lineage>
</organism>
<name>A0A0E9WRY8_ANGAN</name>
<reference evidence="2" key="1">
    <citation type="submission" date="2014-11" db="EMBL/GenBank/DDBJ databases">
        <authorList>
            <person name="Amaro Gonzalez C."/>
        </authorList>
    </citation>
    <scope>NUCLEOTIDE SEQUENCE</scope>
</reference>
<evidence type="ECO:0000313" key="2">
    <source>
        <dbReference type="EMBL" id="JAH92285.1"/>
    </source>
</evidence>
<protein>
    <submittedName>
        <fullName evidence="2">Uncharacterized protein</fullName>
    </submittedName>
</protein>